<dbReference type="InParanoid" id="A0A0G4H0Z5"/>
<dbReference type="PhylomeDB" id="A0A0G4H0Z5"/>
<reference evidence="1 2" key="1">
    <citation type="submission" date="2014-11" db="EMBL/GenBank/DDBJ databases">
        <authorList>
            <person name="Zhu J."/>
            <person name="Qi W."/>
            <person name="Song R."/>
        </authorList>
    </citation>
    <scope>NUCLEOTIDE SEQUENCE [LARGE SCALE GENOMIC DNA]</scope>
</reference>
<dbReference type="EMBL" id="CDMY01000929">
    <property type="protein sequence ID" value="CEM37219.1"/>
    <property type="molecule type" value="Genomic_DNA"/>
</dbReference>
<sequence length="188" mass="20308">MDLSTTRMIALRLREQLLPQPEFTPGLIGILKMNQTRVNNSIGRFSQTDTAKLTTQMVTDVNRQLAAASDHLAQLAHIIETTIAQTAHEGEDTTEEATQNNTTGSHAQNIPAELLGTVIAASDVTTVGSFKSTARPIRDAVRSIARHLRLPKAIKRAGLSGVVKFDAQLSHSDVMKAMWVLKEGGEGG</sequence>
<accession>A0A0G4H0Z5</accession>
<organism evidence="1 2">
    <name type="scientific">Vitrella brassicaformis (strain CCMP3155)</name>
    <dbReference type="NCBI Taxonomy" id="1169540"/>
    <lineage>
        <taxon>Eukaryota</taxon>
        <taxon>Sar</taxon>
        <taxon>Alveolata</taxon>
        <taxon>Colpodellida</taxon>
        <taxon>Vitrellaceae</taxon>
        <taxon>Vitrella</taxon>
    </lineage>
</organism>
<name>A0A0G4H0Z5_VITBC</name>
<protein>
    <submittedName>
        <fullName evidence="1">Uncharacterized protein</fullName>
    </submittedName>
</protein>
<keyword evidence="2" id="KW-1185">Reference proteome</keyword>
<evidence type="ECO:0000313" key="2">
    <source>
        <dbReference type="Proteomes" id="UP000041254"/>
    </source>
</evidence>
<proteinExistence type="predicted"/>
<dbReference type="Proteomes" id="UP000041254">
    <property type="component" value="Unassembled WGS sequence"/>
</dbReference>
<gene>
    <name evidence="1" type="ORF">Vbra_6487</name>
</gene>
<evidence type="ECO:0000313" key="1">
    <source>
        <dbReference type="EMBL" id="CEM37219.1"/>
    </source>
</evidence>
<dbReference type="AlphaFoldDB" id="A0A0G4H0Z5"/>
<dbReference type="VEuPathDB" id="CryptoDB:Vbra_6487"/>